<dbReference type="Proteomes" id="UP000034098">
    <property type="component" value="Unassembled WGS sequence"/>
</dbReference>
<dbReference type="RefSeq" id="WP_052676680.1">
    <property type="nucleotide sequence ID" value="NZ_JYJA01000026.1"/>
</dbReference>
<proteinExistence type="predicted"/>
<feature type="domain" description="Glycosyl transferase family 1" evidence="3">
    <location>
        <begin position="301"/>
        <end position="454"/>
    </location>
</feature>
<dbReference type="AlphaFoldDB" id="A0A0M2HJ97"/>
<dbReference type="EMBL" id="JYJA01000026">
    <property type="protein sequence ID" value="KJL44414.1"/>
    <property type="molecule type" value="Genomic_DNA"/>
</dbReference>
<keyword evidence="2 5" id="KW-0808">Transferase</keyword>
<dbReference type="Gene3D" id="3.40.50.2000">
    <property type="entry name" value="Glycogen Phosphorylase B"/>
    <property type="match status" value="2"/>
</dbReference>
<dbReference type="GO" id="GO:0047265">
    <property type="term" value="F:poly(glycerol-phosphate) alpha-glucosyltransferase activity"/>
    <property type="evidence" value="ECO:0007669"/>
    <property type="project" value="UniProtKB-EC"/>
</dbReference>
<name>A0A0M2HJ97_MICTR</name>
<dbReference type="Pfam" id="PF00534">
    <property type="entry name" value="Glycos_transf_1"/>
    <property type="match status" value="1"/>
</dbReference>
<protein>
    <submittedName>
        <fullName evidence="5">Putative poly(Glycerol-phosphate) alpha-glucosyltransferase</fullName>
        <ecNumber evidence="5">2.4.1.52</ecNumber>
    </submittedName>
</protein>
<accession>A0A0M2HJ97</accession>
<dbReference type="InterPro" id="IPR001296">
    <property type="entry name" value="Glyco_trans_1"/>
</dbReference>
<feature type="domain" description="Glycosyltransferase subfamily 4-like N-terminal" evidence="4">
    <location>
        <begin position="176"/>
        <end position="290"/>
    </location>
</feature>
<evidence type="ECO:0000259" key="3">
    <source>
        <dbReference type="Pfam" id="PF00534"/>
    </source>
</evidence>
<sequence>MTTDPAPSLPDADYVLLGSRVALGLDGGFAVAVPTRLRLLASAGAVDPLQLSVDGGSLQDHAAQRQAFVDAGLLDSTASARNLFDDIVADPSWLFSAGEPHTDGSFEGEQRVITVPTTPPLAAGAAGGPSGDVGPDAGRPIVSLPVFRDDPTWHLTDAPIVVHAPSGDRVLRGFRSLYAAWLTHLADERRATTGDPDRVLVVIFESRQIGETLVAWDDPRVRLVHTVHNSHLPEPYDDPAAPVAGMWQRWLSSVDRYDAVLWPTAAQRDEVAERFGDPGTFHVVPNTIDLGTAPPDAASRDPHSVVMLNRLAPQKRIDLAIRAWERVVREVPEARLDVYGDGPLRHELQELIDQLGVAASVTLHGATADRDAIFDRAALFVTSTAFEGQGLSIAEALARGLPVVSFDARYGPREAIADAGIVVPPGDVDAFADAIIELLRDDHRRAELSSRARSAAAAFTSDAVRPALVAALRAVVESPSRRSR</sequence>
<dbReference type="SUPFAM" id="SSF53756">
    <property type="entry name" value="UDP-Glycosyltransferase/glycogen phosphorylase"/>
    <property type="match status" value="1"/>
</dbReference>
<keyword evidence="1 5" id="KW-0328">Glycosyltransferase</keyword>
<keyword evidence="6" id="KW-1185">Reference proteome</keyword>
<comment type="caution">
    <text evidence="5">The sequence shown here is derived from an EMBL/GenBank/DDBJ whole genome shotgun (WGS) entry which is preliminary data.</text>
</comment>
<evidence type="ECO:0000256" key="2">
    <source>
        <dbReference type="ARBA" id="ARBA00022679"/>
    </source>
</evidence>
<dbReference type="PANTHER" id="PTHR12526">
    <property type="entry name" value="GLYCOSYLTRANSFERASE"/>
    <property type="match status" value="1"/>
</dbReference>
<gene>
    <name evidence="5" type="primary">tagE</name>
    <name evidence="5" type="ORF">RS82_00808</name>
</gene>
<evidence type="ECO:0000256" key="1">
    <source>
        <dbReference type="ARBA" id="ARBA00022676"/>
    </source>
</evidence>
<dbReference type="PATRIC" id="fig|69370.6.peg.832"/>
<reference evidence="5 6" key="1">
    <citation type="submission" date="2015-02" db="EMBL/GenBank/DDBJ databases">
        <title>Draft genome sequences of ten Microbacterium spp. with emphasis on heavy metal contaminated environments.</title>
        <authorList>
            <person name="Corretto E."/>
        </authorList>
    </citation>
    <scope>NUCLEOTIDE SEQUENCE [LARGE SCALE GENOMIC DNA]</scope>
    <source>
        <strain evidence="5 6">DSM 8608</strain>
    </source>
</reference>
<evidence type="ECO:0000259" key="4">
    <source>
        <dbReference type="Pfam" id="PF13439"/>
    </source>
</evidence>
<dbReference type="InterPro" id="IPR028098">
    <property type="entry name" value="Glyco_trans_4-like_N"/>
</dbReference>
<dbReference type="PANTHER" id="PTHR12526:SF630">
    <property type="entry name" value="GLYCOSYLTRANSFERASE"/>
    <property type="match status" value="1"/>
</dbReference>
<evidence type="ECO:0000313" key="5">
    <source>
        <dbReference type="EMBL" id="KJL44414.1"/>
    </source>
</evidence>
<dbReference type="EC" id="2.4.1.52" evidence="5"/>
<evidence type="ECO:0000313" key="6">
    <source>
        <dbReference type="Proteomes" id="UP000034098"/>
    </source>
</evidence>
<organism evidence="5 6">
    <name type="scientific">Microbacterium trichothecenolyticum</name>
    <name type="common">Aureobacterium trichothecenolyticum</name>
    <dbReference type="NCBI Taxonomy" id="69370"/>
    <lineage>
        <taxon>Bacteria</taxon>
        <taxon>Bacillati</taxon>
        <taxon>Actinomycetota</taxon>
        <taxon>Actinomycetes</taxon>
        <taxon>Micrococcales</taxon>
        <taxon>Microbacteriaceae</taxon>
        <taxon>Microbacterium</taxon>
    </lineage>
</organism>
<dbReference type="Pfam" id="PF13439">
    <property type="entry name" value="Glyco_transf_4"/>
    <property type="match status" value="1"/>
</dbReference>